<dbReference type="Pfam" id="PF00264">
    <property type="entry name" value="Tyrosinase"/>
    <property type="match status" value="1"/>
</dbReference>
<sequence length="371" mass="40931">MWSSTVRISVLVALLSAVLTISASPSRPCKKPIIRKEWRTLSKKAQKNYLDAVQCILAKPAITPSKVAPGAVARYDDFIVTHILQTYSIHYVGHFLPWHRYYTAVYEQALRKECGYTGAQPYWDWNLDSPPLGSFVRSPVFDSAHGFGGNGPFVNVSSDNPFAVPGRTGGGCVTDGPFRNMTVRMGPNGDLSGNPRCLARDFSPYFAERYLGRNVTAVAMAQPDFGTFDRTIEGGPSFESSGLHGGAHYGVGGTLGQMGDLFNSPAGEAFSFFDYVSTSTEFLLYSDPIFYLHHANLDRVWWSWQKKNLAKRLTDISGPIFLMDYNNVQGGNVTLAFPLSVGVNAPNVTVADVMDVRHSVLCYDYDKVYDL</sequence>
<dbReference type="InterPro" id="IPR002227">
    <property type="entry name" value="Tyrosinase_Cu-bd"/>
</dbReference>
<evidence type="ECO:0000256" key="2">
    <source>
        <dbReference type="ARBA" id="ARBA00023008"/>
    </source>
</evidence>
<feature type="domain" description="Tyrosinase copper-binding" evidence="5">
    <location>
        <begin position="287"/>
        <end position="298"/>
    </location>
</feature>
<proteinExistence type="predicted"/>
<evidence type="ECO:0000256" key="3">
    <source>
        <dbReference type="SAM" id="SignalP"/>
    </source>
</evidence>
<gene>
    <name evidence="6" type="ORF">D9619_008149</name>
</gene>
<dbReference type="PANTHER" id="PTHR11474:SF126">
    <property type="entry name" value="TYROSINASE-LIKE PROTEIN TYR-1-RELATED"/>
    <property type="match status" value="1"/>
</dbReference>
<keyword evidence="7" id="KW-1185">Reference proteome</keyword>
<dbReference type="AlphaFoldDB" id="A0A8H5ET41"/>
<evidence type="ECO:0000313" key="7">
    <source>
        <dbReference type="Proteomes" id="UP000567179"/>
    </source>
</evidence>
<accession>A0A8H5ET41</accession>
<evidence type="ECO:0000259" key="4">
    <source>
        <dbReference type="PROSITE" id="PS00497"/>
    </source>
</evidence>
<protein>
    <recommendedName>
        <fullName evidence="4 5">Tyrosinase copper-binding domain-containing protein</fullName>
    </recommendedName>
</protein>
<evidence type="ECO:0000259" key="5">
    <source>
        <dbReference type="PROSITE" id="PS00498"/>
    </source>
</evidence>
<organism evidence="6 7">
    <name type="scientific">Psilocybe cf. subviscida</name>
    <dbReference type="NCBI Taxonomy" id="2480587"/>
    <lineage>
        <taxon>Eukaryota</taxon>
        <taxon>Fungi</taxon>
        <taxon>Dikarya</taxon>
        <taxon>Basidiomycota</taxon>
        <taxon>Agaricomycotina</taxon>
        <taxon>Agaricomycetes</taxon>
        <taxon>Agaricomycetidae</taxon>
        <taxon>Agaricales</taxon>
        <taxon>Agaricineae</taxon>
        <taxon>Strophariaceae</taxon>
        <taxon>Psilocybe</taxon>
    </lineage>
</organism>
<dbReference type="InterPro" id="IPR008922">
    <property type="entry name" value="Di-copper_centre_dom_sf"/>
</dbReference>
<keyword evidence="3" id="KW-0732">Signal</keyword>
<dbReference type="GO" id="GO:0016491">
    <property type="term" value="F:oxidoreductase activity"/>
    <property type="evidence" value="ECO:0007669"/>
    <property type="project" value="InterPro"/>
</dbReference>
<dbReference type="EMBL" id="JAACJJ010000057">
    <property type="protein sequence ID" value="KAF5311053.1"/>
    <property type="molecule type" value="Genomic_DNA"/>
</dbReference>
<evidence type="ECO:0000256" key="1">
    <source>
        <dbReference type="ARBA" id="ARBA00022723"/>
    </source>
</evidence>
<dbReference type="Proteomes" id="UP000567179">
    <property type="component" value="Unassembled WGS sequence"/>
</dbReference>
<dbReference type="PANTHER" id="PTHR11474">
    <property type="entry name" value="TYROSINASE FAMILY MEMBER"/>
    <property type="match status" value="1"/>
</dbReference>
<feature type="signal peptide" evidence="3">
    <location>
        <begin position="1"/>
        <end position="23"/>
    </location>
</feature>
<dbReference type="SUPFAM" id="SSF48056">
    <property type="entry name" value="Di-copper centre-containing domain"/>
    <property type="match status" value="1"/>
</dbReference>
<name>A0A8H5ET41_9AGAR</name>
<keyword evidence="2" id="KW-0186">Copper</keyword>
<dbReference type="PROSITE" id="PS00497">
    <property type="entry name" value="TYROSINASE_1"/>
    <property type="match status" value="1"/>
</dbReference>
<dbReference type="PRINTS" id="PR00092">
    <property type="entry name" value="TYROSINASE"/>
</dbReference>
<comment type="caution">
    <text evidence="6">The sequence shown here is derived from an EMBL/GenBank/DDBJ whole genome shotgun (WGS) entry which is preliminary data.</text>
</comment>
<reference evidence="6 7" key="1">
    <citation type="journal article" date="2020" name="ISME J.">
        <title>Uncovering the hidden diversity of litter-decomposition mechanisms in mushroom-forming fungi.</title>
        <authorList>
            <person name="Floudas D."/>
            <person name="Bentzer J."/>
            <person name="Ahren D."/>
            <person name="Johansson T."/>
            <person name="Persson P."/>
            <person name="Tunlid A."/>
        </authorList>
    </citation>
    <scope>NUCLEOTIDE SEQUENCE [LARGE SCALE GENOMIC DNA]</scope>
    <source>
        <strain evidence="6 7">CBS 101986</strain>
    </source>
</reference>
<feature type="chain" id="PRO_5034921383" description="Tyrosinase copper-binding domain-containing protein" evidence="3">
    <location>
        <begin position="24"/>
        <end position="371"/>
    </location>
</feature>
<feature type="domain" description="Tyrosinase copper-binding" evidence="4">
    <location>
        <begin position="90"/>
        <end position="107"/>
    </location>
</feature>
<evidence type="ECO:0000313" key="6">
    <source>
        <dbReference type="EMBL" id="KAF5311053.1"/>
    </source>
</evidence>
<dbReference type="InterPro" id="IPR050316">
    <property type="entry name" value="Tyrosinase/Hemocyanin"/>
</dbReference>
<dbReference type="PROSITE" id="PS00498">
    <property type="entry name" value="TYROSINASE_2"/>
    <property type="match status" value="1"/>
</dbReference>
<dbReference type="Gene3D" id="1.10.1280.10">
    <property type="entry name" value="Di-copper center containing domain from catechol oxidase"/>
    <property type="match status" value="1"/>
</dbReference>
<dbReference type="OrthoDB" id="6132182at2759"/>
<dbReference type="GO" id="GO:0046872">
    <property type="term" value="F:metal ion binding"/>
    <property type="evidence" value="ECO:0007669"/>
    <property type="project" value="UniProtKB-KW"/>
</dbReference>
<keyword evidence="1" id="KW-0479">Metal-binding</keyword>